<dbReference type="SUPFAM" id="SSF48403">
    <property type="entry name" value="Ankyrin repeat"/>
    <property type="match status" value="1"/>
</dbReference>
<evidence type="ECO:0000313" key="2">
    <source>
        <dbReference type="Proteomes" id="UP000799437"/>
    </source>
</evidence>
<dbReference type="EMBL" id="ML996571">
    <property type="protein sequence ID" value="KAF2758467.1"/>
    <property type="molecule type" value="Genomic_DNA"/>
</dbReference>
<gene>
    <name evidence="1" type="ORF">EJ05DRAFT_352068</name>
</gene>
<name>A0A6A6WA54_9PEZI</name>
<dbReference type="RefSeq" id="XP_033600918.1">
    <property type="nucleotide sequence ID" value="XM_033741012.1"/>
</dbReference>
<evidence type="ECO:0000313" key="1">
    <source>
        <dbReference type="EMBL" id="KAF2758467.1"/>
    </source>
</evidence>
<accession>A0A6A6WA54</accession>
<organism evidence="1 2">
    <name type="scientific">Pseudovirgaria hyperparasitica</name>
    <dbReference type="NCBI Taxonomy" id="470096"/>
    <lineage>
        <taxon>Eukaryota</taxon>
        <taxon>Fungi</taxon>
        <taxon>Dikarya</taxon>
        <taxon>Ascomycota</taxon>
        <taxon>Pezizomycotina</taxon>
        <taxon>Dothideomycetes</taxon>
        <taxon>Dothideomycetes incertae sedis</taxon>
        <taxon>Acrospermales</taxon>
        <taxon>Acrospermaceae</taxon>
        <taxon>Pseudovirgaria</taxon>
    </lineage>
</organism>
<dbReference type="Gene3D" id="1.25.40.20">
    <property type="entry name" value="Ankyrin repeat-containing domain"/>
    <property type="match status" value="1"/>
</dbReference>
<dbReference type="GeneID" id="54482066"/>
<dbReference type="OrthoDB" id="366390at2759"/>
<sequence length="274" mass="30655">MAVLLDLPNELLIEIGNHITCPRDALYFLFTCRRLAYILIDAPVKSNIWYNNSDALAWAVSNDRPDLVSRMIKLGANPMATDRQRVLIGLSPESALIAAVTRRRIGMVELLTGDEAQSTAEKIDIKQFERGLMAAHDMVRVMALKESDQLSLLHILVGRLIKLLGPDYLTTDTGIRLLESACGERRVDMVRLLLASARAGLKELPPKTILKVFTQCDEAVTVEIYDMLLSAGVQLPHLFRVRRGLGARPKMKSLLKRFGYSMIDDTDSFLLHKA</sequence>
<evidence type="ECO:0008006" key="3">
    <source>
        <dbReference type="Google" id="ProtNLM"/>
    </source>
</evidence>
<protein>
    <recommendedName>
        <fullName evidence="3">F-box domain-containing protein</fullName>
    </recommendedName>
</protein>
<dbReference type="InterPro" id="IPR036770">
    <property type="entry name" value="Ankyrin_rpt-contain_sf"/>
</dbReference>
<dbReference type="Proteomes" id="UP000799437">
    <property type="component" value="Unassembled WGS sequence"/>
</dbReference>
<proteinExistence type="predicted"/>
<dbReference type="AlphaFoldDB" id="A0A6A6WA54"/>
<keyword evidence="2" id="KW-1185">Reference proteome</keyword>
<reference evidence="1" key="1">
    <citation type="journal article" date="2020" name="Stud. Mycol.">
        <title>101 Dothideomycetes genomes: a test case for predicting lifestyles and emergence of pathogens.</title>
        <authorList>
            <person name="Haridas S."/>
            <person name="Albert R."/>
            <person name="Binder M."/>
            <person name="Bloem J."/>
            <person name="Labutti K."/>
            <person name="Salamov A."/>
            <person name="Andreopoulos B."/>
            <person name="Baker S."/>
            <person name="Barry K."/>
            <person name="Bills G."/>
            <person name="Bluhm B."/>
            <person name="Cannon C."/>
            <person name="Castanera R."/>
            <person name="Culley D."/>
            <person name="Daum C."/>
            <person name="Ezra D."/>
            <person name="Gonzalez J."/>
            <person name="Henrissat B."/>
            <person name="Kuo A."/>
            <person name="Liang C."/>
            <person name="Lipzen A."/>
            <person name="Lutzoni F."/>
            <person name="Magnuson J."/>
            <person name="Mondo S."/>
            <person name="Nolan M."/>
            <person name="Ohm R."/>
            <person name="Pangilinan J."/>
            <person name="Park H.-J."/>
            <person name="Ramirez L."/>
            <person name="Alfaro M."/>
            <person name="Sun H."/>
            <person name="Tritt A."/>
            <person name="Yoshinaga Y."/>
            <person name="Zwiers L.-H."/>
            <person name="Turgeon B."/>
            <person name="Goodwin S."/>
            <person name="Spatafora J."/>
            <person name="Crous P."/>
            <person name="Grigoriev I."/>
        </authorList>
    </citation>
    <scope>NUCLEOTIDE SEQUENCE</scope>
    <source>
        <strain evidence="1">CBS 121739</strain>
    </source>
</reference>